<organism evidence="4 5">
    <name type="scientific">Paenibacillus silvestris</name>
    <dbReference type="NCBI Taxonomy" id="2606219"/>
    <lineage>
        <taxon>Bacteria</taxon>
        <taxon>Bacillati</taxon>
        <taxon>Bacillota</taxon>
        <taxon>Bacilli</taxon>
        <taxon>Bacillales</taxon>
        <taxon>Paenibacillaceae</taxon>
        <taxon>Paenibacillus</taxon>
    </lineage>
</organism>
<name>A0A6L8V432_9BACL</name>
<keyword evidence="5" id="KW-1185">Reference proteome</keyword>
<dbReference type="InterPro" id="IPR001034">
    <property type="entry name" value="DeoR_HTH"/>
</dbReference>
<comment type="caution">
    <text evidence="4">The sequence shown here is derived from an EMBL/GenBank/DDBJ whole genome shotgun (WGS) entry which is preliminary data.</text>
</comment>
<dbReference type="InterPro" id="IPR037171">
    <property type="entry name" value="NagB/RpiA_transferase-like"/>
</dbReference>
<dbReference type="InterPro" id="IPR036388">
    <property type="entry name" value="WH-like_DNA-bd_sf"/>
</dbReference>
<dbReference type="PROSITE" id="PS51000">
    <property type="entry name" value="HTH_DEOR_2"/>
    <property type="match status" value="1"/>
</dbReference>
<evidence type="ECO:0000256" key="1">
    <source>
        <dbReference type="ARBA" id="ARBA00023015"/>
    </source>
</evidence>
<dbReference type="SUPFAM" id="SSF100950">
    <property type="entry name" value="NagB/RpiA/CoA transferase-like"/>
    <property type="match status" value="1"/>
</dbReference>
<dbReference type="Gene3D" id="1.10.10.10">
    <property type="entry name" value="Winged helix-like DNA-binding domain superfamily/Winged helix DNA-binding domain"/>
    <property type="match status" value="1"/>
</dbReference>
<dbReference type="Pfam" id="PF00455">
    <property type="entry name" value="DeoRC"/>
    <property type="match status" value="1"/>
</dbReference>
<dbReference type="Gene3D" id="3.40.50.1360">
    <property type="match status" value="1"/>
</dbReference>
<keyword evidence="1" id="KW-0805">Transcription regulation</keyword>
<feature type="domain" description="HTH deoR-type" evidence="3">
    <location>
        <begin position="5"/>
        <end position="60"/>
    </location>
</feature>
<dbReference type="InterPro" id="IPR050313">
    <property type="entry name" value="Carb_Metab_HTH_regulators"/>
</dbReference>
<keyword evidence="2" id="KW-0804">Transcription</keyword>
<dbReference type="AlphaFoldDB" id="A0A6L8V432"/>
<protein>
    <submittedName>
        <fullName evidence="4">DeoR family transcriptional regulator</fullName>
    </submittedName>
</protein>
<dbReference type="SMART" id="SM01134">
    <property type="entry name" value="DeoRC"/>
    <property type="match status" value="1"/>
</dbReference>
<dbReference type="Proteomes" id="UP000481087">
    <property type="component" value="Unassembled WGS sequence"/>
</dbReference>
<evidence type="ECO:0000259" key="3">
    <source>
        <dbReference type="PROSITE" id="PS51000"/>
    </source>
</evidence>
<dbReference type="GO" id="GO:0003700">
    <property type="term" value="F:DNA-binding transcription factor activity"/>
    <property type="evidence" value="ECO:0007669"/>
    <property type="project" value="InterPro"/>
</dbReference>
<reference evidence="4 5" key="1">
    <citation type="submission" date="2019-12" db="EMBL/GenBank/DDBJ databases">
        <title>Paenibacillus sp. nov. sp. isolated from soil.</title>
        <authorList>
            <person name="Kim J."/>
            <person name="Jeong S.E."/>
            <person name="Jung H.S."/>
            <person name="Jeon C.O."/>
        </authorList>
    </citation>
    <scope>NUCLEOTIDE SEQUENCE [LARGE SCALE GENOMIC DNA]</scope>
    <source>
        <strain evidence="4 5">5J-6</strain>
    </source>
</reference>
<dbReference type="PRINTS" id="PR00037">
    <property type="entry name" value="HTHLACR"/>
</dbReference>
<dbReference type="InterPro" id="IPR014036">
    <property type="entry name" value="DeoR-like_C"/>
</dbReference>
<dbReference type="PANTHER" id="PTHR30363:SF44">
    <property type="entry name" value="AGA OPERON TRANSCRIPTIONAL REPRESSOR-RELATED"/>
    <property type="match status" value="1"/>
</dbReference>
<evidence type="ECO:0000256" key="2">
    <source>
        <dbReference type="ARBA" id="ARBA00023163"/>
    </source>
</evidence>
<sequence>MSLIGEERKNYILNQLNLDGKVKTNELVEALEVSSETIRRYLEELEDENKLKRVYGGAVKINLSRDEPSHLKREVLFADEKRKIGRAAATLVEDNEVIFIDDGTTTLHIIDYLLNKKNLTVLTISIPALYLLIDYKNKGLFTGEIFLIGGKVNALHSRVTGLLAEKMVENFYADKAFLSVDGMMLDKGITGFEEGKGQLTQQLMKYAKQSIVLCDHSKFGLVQFYKIADLREIDIIVSDVPAPKEWLYELQKKGVVWVSSND</sequence>
<dbReference type="InterPro" id="IPR036390">
    <property type="entry name" value="WH_DNA-bd_sf"/>
</dbReference>
<accession>A0A6L8V432</accession>
<evidence type="ECO:0000313" key="4">
    <source>
        <dbReference type="EMBL" id="MZQ85017.1"/>
    </source>
</evidence>
<gene>
    <name evidence="4" type="ORF">GQF01_23160</name>
</gene>
<dbReference type="PANTHER" id="PTHR30363">
    <property type="entry name" value="HTH-TYPE TRANSCRIPTIONAL REGULATOR SRLR-RELATED"/>
    <property type="match status" value="1"/>
</dbReference>
<dbReference type="SMART" id="SM00420">
    <property type="entry name" value="HTH_DEOR"/>
    <property type="match status" value="1"/>
</dbReference>
<proteinExistence type="predicted"/>
<dbReference type="EMBL" id="WTUZ01000022">
    <property type="protein sequence ID" value="MZQ85017.1"/>
    <property type="molecule type" value="Genomic_DNA"/>
</dbReference>
<evidence type="ECO:0000313" key="5">
    <source>
        <dbReference type="Proteomes" id="UP000481087"/>
    </source>
</evidence>
<dbReference type="Pfam" id="PF08220">
    <property type="entry name" value="HTH_DeoR"/>
    <property type="match status" value="1"/>
</dbReference>
<dbReference type="SUPFAM" id="SSF46785">
    <property type="entry name" value="Winged helix' DNA-binding domain"/>
    <property type="match status" value="1"/>
</dbReference>
<dbReference type="RefSeq" id="WP_161409046.1">
    <property type="nucleotide sequence ID" value="NZ_WTUZ01000022.1"/>
</dbReference>